<proteinExistence type="predicted"/>
<organism evidence="2 3">
    <name type="scientific">Cynoglossus semilaevis</name>
    <name type="common">Tongue sole</name>
    <dbReference type="NCBI Taxonomy" id="244447"/>
    <lineage>
        <taxon>Eukaryota</taxon>
        <taxon>Metazoa</taxon>
        <taxon>Chordata</taxon>
        <taxon>Craniata</taxon>
        <taxon>Vertebrata</taxon>
        <taxon>Euteleostomi</taxon>
        <taxon>Actinopterygii</taxon>
        <taxon>Neopterygii</taxon>
        <taxon>Teleostei</taxon>
        <taxon>Neoteleostei</taxon>
        <taxon>Acanthomorphata</taxon>
        <taxon>Carangaria</taxon>
        <taxon>Pleuronectiformes</taxon>
        <taxon>Pleuronectoidei</taxon>
        <taxon>Cynoglossidae</taxon>
        <taxon>Cynoglossinae</taxon>
        <taxon>Cynoglossus</taxon>
    </lineage>
</organism>
<dbReference type="OMA" id="SQRADWK"/>
<dbReference type="AlphaFoldDB" id="A0A3P8WHD6"/>
<feature type="compositionally biased region" description="Basic residues" evidence="1">
    <location>
        <begin position="135"/>
        <end position="150"/>
    </location>
</feature>
<reference evidence="2 3" key="1">
    <citation type="journal article" date="2014" name="Nat. Genet.">
        <title>Whole-genome sequence of a flatfish provides insights into ZW sex chromosome evolution and adaptation to a benthic lifestyle.</title>
        <authorList>
            <person name="Chen S."/>
            <person name="Zhang G."/>
            <person name="Shao C."/>
            <person name="Huang Q."/>
            <person name="Liu G."/>
            <person name="Zhang P."/>
            <person name="Song W."/>
            <person name="An N."/>
            <person name="Chalopin D."/>
            <person name="Volff J.N."/>
            <person name="Hong Y."/>
            <person name="Li Q."/>
            <person name="Sha Z."/>
            <person name="Zhou H."/>
            <person name="Xie M."/>
            <person name="Yu Q."/>
            <person name="Liu Y."/>
            <person name="Xiang H."/>
            <person name="Wang N."/>
            <person name="Wu K."/>
            <person name="Yang C."/>
            <person name="Zhou Q."/>
            <person name="Liao X."/>
            <person name="Yang L."/>
            <person name="Hu Q."/>
            <person name="Zhang J."/>
            <person name="Meng L."/>
            <person name="Jin L."/>
            <person name="Tian Y."/>
            <person name="Lian J."/>
            <person name="Yang J."/>
            <person name="Miao G."/>
            <person name="Liu S."/>
            <person name="Liang Z."/>
            <person name="Yan F."/>
            <person name="Li Y."/>
            <person name="Sun B."/>
            <person name="Zhang H."/>
            <person name="Zhang J."/>
            <person name="Zhu Y."/>
            <person name="Du M."/>
            <person name="Zhao Y."/>
            <person name="Schartl M."/>
            <person name="Tang Q."/>
            <person name="Wang J."/>
        </authorList>
    </citation>
    <scope>NUCLEOTIDE SEQUENCE</scope>
</reference>
<feature type="compositionally biased region" description="Basic and acidic residues" evidence="1">
    <location>
        <begin position="220"/>
        <end position="230"/>
    </location>
</feature>
<dbReference type="InterPro" id="IPR043407">
    <property type="entry name" value="Nkap_D1"/>
</dbReference>
<dbReference type="Pfam" id="PF15692">
    <property type="entry name" value="NKAP"/>
    <property type="match status" value="1"/>
</dbReference>
<feature type="region of interest" description="Disordered" evidence="1">
    <location>
        <begin position="105"/>
        <end position="254"/>
    </location>
</feature>
<evidence type="ECO:0000256" key="1">
    <source>
        <dbReference type="SAM" id="MobiDB-lite"/>
    </source>
</evidence>
<dbReference type="GeneTree" id="ENSGT00940000167059"/>
<dbReference type="Proteomes" id="UP000265120">
    <property type="component" value="Chromosome 4"/>
</dbReference>
<feature type="compositionally biased region" description="Basic residues" evidence="1">
    <location>
        <begin position="178"/>
        <end position="196"/>
    </location>
</feature>
<accession>A0A3P8WHD6</accession>
<evidence type="ECO:0000313" key="3">
    <source>
        <dbReference type="Proteomes" id="UP000265120"/>
    </source>
</evidence>
<reference evidence="2" key="3">
    <citation type="submission" date="2025-09" db="UniProtKB">
        <authorList>
            <consortium name="Ensembl"/>
        </authorList>
    </citation>
    <scope>IDENTIFICATION</scope>
</reference>
<dbReference type="PANTHER" id="PTHR46940">
    <property type="entry name" value="NKAP DOMAIN-CONTAINING 1"/>
    <property type="match status" value="1"/>
</dbReference>
<feature type="compositionally biased region" description="Basic residues" evidence="1">
    <location>
        <begin position="231"/>
        <end position="240"/>
    </location>
</feature>
<keyword evidence="3" id="KW-1185">Reference proteome</keyword>
<feature type="compositionally biased region" description="Basic and acidic residues" evidence="1">
    <location>
        <begin position="151"/>
        <end position="164"/>
    </location>
</feature>
<evidence type="ECO:0000313" key="2">
    <source>
        <dbReference type="Ensembl" id="ENSCSEP00000024050.1"/>
    </source>
</evidence>
<dbReference type="Ensembl" id="ENSCSET00000024371.1">
    <property type="protein sequence ID" value="ENSCSEP00000024050.1"/>
    <property type="gene ID" value="ENSCSEG00000015331.1"/>
</dbReference>
<sequence>MSKQSMGKTLLRNVIRHTDAHNKIQEEMDMWKMRDWEIQTSHHNHLSEGQMHCDRTVMPQQTRHMREVSEHDDREARICTRRLYEFEANDPDRWGHSGFKELYPEEFESDSEKSTSTKNHKRKKSKSAKEANSSRHSKKASQKKKKKKKKKDDDVKRKKEKSSSSEDSIDDSCAAKDKQRRKSTKSRRKTKKRTKAKGGDDDNSSSGDGDRKRQARMKRKLDSIDRDSGLKLKKKKRKNWKLAGEESSGDSSAN</sequence>
<dbReference type="PANTHER" id="PTHR46940:SF1">
    <property type="entry name" value="NKAP DOMAIN CONTAINING 1"/>
    <property type="match status" value="1"/>
</dbReference>
<reference evidence="2" key="2">
    <citation type="submission" date="2025-08" db="UniProtKB">
        <authorList>
            <consortium name="Ensembl"/>
        </authorList>
    </citation>
    <scope>IDENTIFICATION</scope>
</reference>
<protein>
    <submittedName>
        <fullName evidence="2">NKAP domain containing 1</fullName>
    </submittedName>
</protein>
<dbReference type="InParanoid" id="A0A3P8WHD6"/>
<name>A0A3P8WHD6_CYNSE</name>